<keyword evidence="3" id="KW-1185">Reference proteome</keyword>
<gene>
    <name evidence="2" type="ORF">UCRPA7_3077</name>
</gene>
<dbReference type="KEGG" id="tmn:UCRPA7_3077"/>
<sequence>MADTPAIHTPPVPHFHDTPSQAVFDEAAQQTFKFQRQLEESDDIIEIPESRERRMWELRLMHNFMLNQAQQFHEHKGKHAPQPAPTASLPETQNATQENGAFLWGREIPYMAFEDDGMLYSMLAHSALNLWTKSADFAERDTLRVLQQKYLGMALREQRKSVATLSRENADRVCMSSLTMLSHSFALVQTLPPRPWEPPLEWLRMGRGAGALFTVARGYLGGSNQSDRFQRFLNSPPKFDPDEMFTQENREHLLWLLDNDGGSADDGGIEMQDKVTIIIYHRVLSYIGTVQKGIREQEPLFAICRRFAGFSVWMPDMFHEFLTQRRPRALVALAHFFALWIPYSDVWLVGKTGENQVRGIYEVLPHDWRHKLDPIFVEYNLDYDI</sequence>
<organism evidence="2 3">
    <name type="scientific">Phaeoacremonium minimum (strain UCR-PA7)</name>
    <name type="common">Esca disease fungus</name>
    <name type="synonym">Togninia minima</name>
    <dbReference type="NCBI Taxonomy" id="1286976"/>
    <lineage>
        <taxon>Eukaryota</taxon>
        <taxon>Fungi</taxon>
        <taxon>Dikarya</taxon>
        <taxon>Ascomycota</taxon>
        <taxon>Pezizomycotina</taxon>
        <taxon>Sordariomycetes</taxon>
        <taxon>Sordariomycetidae</taxon>
        <taxon>Togniniales</taxon>
        <taxon>Togniniaceae</taxon>
        <taxon>Phaeoacremonium</taxon>
    </lineage>
</organism>
<dbReference type="PANTHER" id="PTHR47657">
    <property type="entry name" value="STEROL REGULATORY ELEMENT-BINDING PROTEIN ECM22"/>
    <property type="match status" value="1"/>
</dbReference>
<dbReference type="GO" id="GO:0000981">
    <property type="term" value="F:DNA-binding transcription factor activity, RNA polymerase II-specific"/>
    <property type="evidence" value="ECO:0007669"/>
    <property type="project" value="TreeGrafter"/>
</dbReference>
<dbReference type="Proteomes" id="UP000014074">
    <property type="component" value="Unassembled WGS sequence"/>
</dbReference>
<dbReference type="eggNOG" id="ENOG502SGAZ">
    <property type="taxonomic scope" value="Eukaryota"/>
</dbReference>
<reference evidence="3" key="1">
    <citation type="journal article" date="2013" name="Genome Announc.">
        <title>Draft genome sequence of the ascomycete Phaeoacremonium aleophilum strain UCR-PA7, a causal agent of the esca disease complex in grapevines.</title>
        <authorList>
            <person name="Blanco-Ulate B."/>
            <person name="Rolshausen P."/>
            <person name="Cantu D."/>
        </authorList>
    </citation>
    <scope>NUCLEOTIDE SEQUENCE [LARGE SCALE GENOMIC DNA]</scope>
    <source>
        <strain evidence="3">UCR-PA7</strain>
    </source>
</reference>
<feature type="region of interest" description="Disordered" evidence="1">
    <location>
        <begin position="71"/>
        <end position="92"/>
    </location>
</feature>
<dbReference type="InterPro" id="IPR052400">
    <property type="entry name" value="Zn2-C6_fungal_TF"/>
</dbReference>
<proteinExistence type="predicted"/>
<evidence type="ECO:0000313" key="2">
    <source>
        <dbReference type="EMBL" id="EOO01532.1"/>
    </source>
</evidence>
<dbReference type="EMBL" id="KB932993">
    <property type="protein sequence ID" value="EOO01532.1"/>
    <property type="molecule type" value="Genomic_DNA"/>
</dbReference>
<dbReference type="HOGENOM" id="CLU_024934_6_0_1"/>
<dbReference type="PANTHER" id="PTHR47657:SF14">
    <property type="entry name" value="ZN(2)-C6 FUNGAL-TYPE DOMAIN-CONTAINING PROTEIN"/>
    <property type="match status" value="1"/>
</dbReference>
<dbReference type="OrthoDB" id="648861at2759"/>
<protein>
    <submittedName>
        <fullName evidence="2">Putative c6 transcription protein</fullName>
    </submittedName>
</protein>
<dbReference type="GeneID" id="19323391"/>
<evidence type="ECO:0000313" key="3">
    <source>
        <dbReference type="Proteomes" id="UP000014074"/>
    </source>
</evidence>
<dbReference type="AlphaFoldDB" id="R8BQA4"/>
<dbReference type="RefSeq" id="XP_007913848.1">
    <property type="nucleotide sequence ID" value="XM_007915657.1"/>
</dbReference>
<accession>R8BQA4</accession>
<evidence type="ECO:0000256" key="1">
    <source>
        <dbReference type="SAM" id="MobiDB-lite"/>
    </source>
</evidence>
<name>R8BQA4_PHAM7</name>